<dbReference type="Pfam" id="PF01553">
    <property type="entry name" value="Acyltransferase"/>
    <property type="match status" value="1"/>
</dbReference>
<dbReference type="GO" id="GO:0006654">
    <property type="term" value="P:phosphatidic acid biosynthetic process"/>
    <property type="evidence" value="ECO:0007669"/>
    <property type="project" value="TreeGrafter"/>
</dbReference>
<dbReference type="RefSeq" id="WP_165184699.1">
    <property type="nucleotide sequence ID" value="NZ_LR699553.1"/>
</dbReference>
<keyword evidence="9" id="KW-1185">Reference proteome</keyword>
<feature type="region of interest" description="Disordered" evidence="6">
    <location>
        <begin position="259"/>
        <end position="295"/>
    </location>
</feature>
<dbReference type="SUPFAM" id="SSF69593">
    <property type="entry name" value="Glycerol-3-phosphate (1)-acyltransferase"/>
    <property type="match status" value="1"/>
</dbReference>
<keyword evidence="3 8" id="KW-0808">Transferase</keyword>
<feature type="domain" description="Phospholipid/glycerol acyltransferase" evidence="7">
    <location>
        <begin position="65"/>
        <end position="177"/>
    </location>
</feature>
<dbReference type="PANTHER" id="PTHR10434">
    <property type="entry name" value="1-ACYL-SN-GLYCEROL-3-PHOSPHATE ACYLTRANSFERASE"/>
    <property type="match status" value="1"/>
</dbReference>
<evidence type="ECO:0000256" key="6">
    <source>
        <dbReference type="SAM" id="MobiDB-lite"/>
    </source>
</evidence>
<keyword evidence="4" id="KW-0443">Lipid metabolism</keyword>
<name>A0A5Q4Z1N9_9BURK</name>
<comment type="pathway">
    <text evidence="1">Lipid metabolism.</text>
</comment>
<dbReference type="AlphaFoldDB" id="A0A5Q4Z1N9"/>
<protein>
    <submittedName>
        <fullName evidence="8">1-acyl-sn-glycerol-3-phosphate acyltransferase</fullName>
    </submittedName>
</protein>
<dbReference type="InterPro" id="IPR002123">
    <property type="entry name" value="Plipid/glycerol_acylTrfase"/>
</dbReference>
<dbReference type="Proteomes" id="UP000325811">
    <property type="component" value="Chromosome I"/>
</dbReference>
<keyword evidence="5 8" id="KW-0012">Acyltransferase</keyword>
<dbReference type="CDD" id="cd07989">
    <property type="entry name" value="LPLAT_AGPAT-like"/>
    <property type="match status" value="1"/>
</dbReference>
<dbReference type="EMBL" id="LR699553">
    <property type="protein sequence ID" value="VVD27212.1"/>
    <property type="molecule type" value="Genomic_DNA"/>
</dbReference>
<evidence type="ECO:0000256" key="4">
    <source>
        <dbReference type="ARBA" id="ARBA00023098"/>
    </source>
</evidence>
<reference evidence="8 9" key="1">
    <citation type="submission" date="2019-08" db="EMBL/GenBank/DDBJ databases">
        <authorList>
            <person name="Herpell B J."/>
        </authorList>
    </citation>
    <scope>NUCLEOTIDE SEQUENCE [LARGE SCALE GENOMIC DNA]</scope>
    <source>
        <strain evidence="9">Msb3</strain>
    </source>
</reference>
<sequence length="295" mass="32157">MKLALRKARLVVHLLHGMWTVATRFPKASADVRHTLNREWSLKMLRLCGMRLVVHNDSARLDRGALVVANHISWIDIYVINAWRPTPFVSKAEIRQWPVVGWLAQQLDTVFIQREKRSDAKRIMHELSDRLGAGELMCVFPEGTTSNGLAVLPFHANMFQAAVSASVPVQPLCIMYEDAQGRQSTAPAYIDDLSLADSLNLLLRGGPLTAHVYVGAPLAPGADRRTLAAEAEGVIVAALRQMQSGTAISGSVMAERVATPAPAATRSEPAEQVNQANQAGQVDEVDQIDQSGRSA</sequence>
<evidence type="ECO:0000256" key="2">
    <source>
        <dbReference type="ARBA" id="ARBA00022516"/>
    </source>
</evidence>
<accession>A0A5Q4Z1N9</accession>
<organism evidence="8 9">
    <name type="scientific">Paraburkholderia dioscoreae</name>
    <dbReference type="NCBI Taxonomy" id="2604047"/>
    <lineage>
        <taxon>Bacteria</taxon>
        <taxon>Pseudomonadati</taxon>
        <taxon>Pseudomonadota</taxon>
        <taxon>Betaproteobacteria</taxon>
        <taxon>Burkholderiales</taxon>
        <taxon>Burkholderiaceae</taxon>
        <taxon>Paraburkholderia</taxon>
    </lineage>
</organism>
<keyword evidence="2" id="KW-0444">Lipid biosynthesis</keyword>
<evidence type="ECO:0000313" key="9">
    <source>
        <dbReference type="Proteomes" id="UP000325811"/>
    </source>
</evidence>
<evidence type="ECO:0000256" key="3">
    <source>
        <dbReference type="ARBA" id="ARBA00022679"/>
    </source>
</evidence>
<gene>
    <name evidence="8" type="ORF">PDMSB3_0750</name>
</gene>
<evidence type="ECO:0000256" key="5">
    <source>
        <dbReference type="ARBA" id="ARBA00023315"/>
    </source>
</evidence>
<dbReference type="SMART" id="SM00563">
    <property type="entry name" value="PlsC"/>
    <property type="match status" value="1"/>
</dbReference>
<dbReference type="PANTHER" id="PTHR10434:SF64">
    <property type="entry name" value="1-ACYL-SN-GLYCEROL-3-PHOSPHATE ACYLTRANSFERASE-RELATED"/>
    <property type="match status" value="1"/>
</dbReference>
<dbReference type="KEGG" id="pdio:PDMSB3_0750"/>
<dbReference type="GO" id="GO:0003841">
    <property type="term" value="F:1-acylglycerol-3-phosphate O-acyltransferase activity"/>
    <property type="evidence" value="ECO:0007669"/>
    <property type="project" value="TreeGrafter"/>
</dbReference>
<proteinExistence type="predicted"/>
<evidence type="ECO:0000259" key="7">
    <source>
        <dbReference type="SMART" id="SM00563"/>
    </source>
</evidence>
<evidence type="ECO:0000313" key="8">
    <source>
        <dbReference type="EMBL" id="VVD27212.1"/>
    </source>
</evidence>
<evidence type="ECO:0000256" key="1">
    <source>
        <dbReference type="ARBA" id="ARBA00005189"/>
    </source>
</evidence>